<proteinExistence type="predicted"/>
<feature type="domain" description="DUF4159" evidence="1">
    <location>
        <begin position="78"/>
        <end position="275"/>
    </location>
</feature>
<gene>
    <name evidence="2" type="ORF">METZ01_LOCUS22755</name>
</gene>
<dbReference type="EMBL" id="UINC01001074">
    <property type="protein sequence ID" value="SUZ69901.1"/>
    <property type="molecule type" value="Genomic_DNA"/>
</dbReference>
<dbReference type="AlphaFoldDB" id="A0A381PS82"/>
<reference evidence="2" key="1">
    <citation type="submission" date="2018-05" db="EMBL/GenBank/DDBJ databases">
        <authorList>
            <person name="Lanie J.A."/>
            <person name="Ng W.-L."/>
            <person name="Kazmierczak K.M."/>
            <person name="Andrzejewski T.M."/>
            <person name="Davidsen T.M."/>
            <person name="Wayne K.J."/>
            <person name="Tettelin H."/>
            <person name="Glass J.I."/>
            <person name="Rusch D."/>
            <person name="Podicherti R."/>
            <person name="Tsui H.-C.T."/>
            <person name="Winkler M.E."/>
        </authorList>
    </citation>
    <scope>NUCLEOTIDE SEQUENCE</scope>
</reference>
<protein>
    <recommendedName>
        <fullName evidence="1">DUF4159 domain-containing protein</fullName>
    </recommendedName>
</protein>
<evidence type="ECO:0000313" key="2">
    <source>
        <dbReference type="EMBL" id="SUZ69901.1"/>
    </source>
</evidence>
<dbReference type="InterPro" id="IPR025297">
    <property type="entry name" value="DUF4159"/>
</dbReference>
<accession>A0A381PS82</accession>
<name>A0A381PS82_9ZZZZ</name>
<dbReference type="Pfam" id="PF13709">
    <property type="entry name" value="DUF4159"/>
    <property type="match status" value="1"/>
</dbReference>
<organism evidence="2">
    <name type="scientific">marine metagenome</name>
    <dbReference type="NCBI Taxonomy" id="408172"/>
    <lineage>
        <taxon>unclassified sequences</taxon>
        <taxon>metagenomes</taxon>
        <taxon>ecological metagenomes</taxon>
    </lineage>
</organism>
<evidence type="ECO:0000259" key="1">
    <source>
        <dbReference type="Pfam" id="PF13709"/>
    </source>
</evidence>
<dbReference type="Gene3D" id="3.40.50.12140">
    <property type="entry name" value="Domain of unknown function DUF4159"/>
    <property type="match status" value="1"/>
</dbReference>
<sequence length="277" mass="32142">MQLFSWQNVALGVFVASLWLSAILPAWQRVEVDVSIAPPAGMQRLADYDRQTLQHPVGPWEFYFTRAIYSGGRGRRWGSRWSTDYPKADLQFISILQRVTNLGVYQGQNAIRLNDPDLRRFPFLYALEVGSMTMTDEEVNGLRAYLEAGGFLLVDDFWGTWEWQNFETEIRRVLPEYPIVDVPLDHPIFNIVYDIDEVVQVPAVNRAVYGGPTWERDGYVPETRAIFDKDGRMMVMINWNTDLGDAWEWADNPYYPLHFSTYAFQMGVNFIVYAMTH</sequence>